<dbReference type="GO" id="GO:0016020">
    <property type="term" value="C:membrane"/>
    <property type="evidence" value="ECO:0007669"/>
    <property type="project" value="UniProtKB-SubCell"/>
</dbReference>
<keyword evidence="2" id="KW-0732">Signal</keyword>
<evidence type="ECO:0000256" key="6">
    <source>
        <dbReference type="ARBA" id="ARBA00023157"/>
    </source>
</evidence>
<dbReference type="PANTHER" id="PTHR23277:SF108">
    <property type="entry name" value="FASCICLIN-3"/>
    <property type="match status" value="1"/>
</dbReference>
<dbReference type="Proteomes" id="UP001209878">
    <property type="component" value="Unassembled WGS sequence"/>
</dbReference>
<reference evidence="9" key="1">
    <citation type="journal article" date="2023" name="Mol. Biol. Evol.">
        <title>Third-Generation Sequencing Reveals the Adaptive Role of the Epigenome in Three Deep-Sea Polychaetes.</title>
        <authorList>
            <person name="Perez M."/>
            <person name="Aroh O."/>
            <person name="Sun Y."/>
            <person name="Lan Y."/>
            <person name="Juniper S.K."/>
            <person name="Young C.R."/>
            <person name="Angers B."/>
            <person name="Qian P.Y."/>
        </authorList>
    </citation>
    <scope>NUCLEOTIDE SEQUENCE</scope>
    <source>
        <strain evidence="9">R07B-5</strain>
    </source>
</reference>
<dbReference type="InterPro" id="IPR007110">
    <property type="entry name" value="Ig-like_dom"/>
</dbReference>
<dbReference type="InterPro" id="IPR036179">
    <property type="entry name" value="Ig-like_dom_sf"/>
</dbReference>
<dbReference type="GO" id="GO:0007157">
    <property type="term" value="P:heterophilic cell-cell adhesion via plasma membrane cell adhesion molecules"/>
    <property type="evidence" value="ECO:0007669"/>
    <property type="project" value="TreeGrafter"/>
</dbReference>
<dbReference type="GO" id="GO:0005912">
    <property type="term" value="C:adherens junction"/>
    <property type="evidence" value="ECO:0007669"/>
    <property type="project" value="TreeGrafter"/>
</dbReference>
<sequence length="203" mass="22500">MSFSFPVRPQNIVVSPRLNEGVKEGTINLTCSVQQVKPQPKIYWQIGDEGPMHNGSDTDSVTKHPNGTFSIQSSYQWQAKHEDDSKSLYCIITLDGDHKEVLGKEKTHKPYGQAEISPLTLEMAEGSTDSIYCAPPSVQGNPAPSWFVWRLQNGTFLKNTTSPELKLSPANVNESYLYQCIAGNYLGESDASEWANITVLGEF</sequence>
<comment type="subcellular location">
    <subcellularLocation>
        <location evidence="1">Membrane</location>
    </subcellularLocation>
</comment>
<proteinExistence type="predicted"/>
<evidence type="ECO:0000313" key="10">
    <source>
        <dbReference type="Proteomes" id="UP001209878"/>
    </source>
</evidence>
<dbReference type="AlphaFoldDB" id="A0AAD9UCL8"/>
<evidence type="ECO:0000259" key="8">
    <source>
        <dbReference type="PROSITE" id="PS50835"/>
    </source>
</evidence>
<gene>
    <name evidence="9" type="ORF">NP493_268g00000</name>
</gene>
<dbReference type="InterPro" id="IPR013783">
    <property type="entry name" value="Ig-like_fold"/>
</dbReference>
<comment type="caution">
    <text evidence="9">The sequence shown here is derived from an EMBL/GenBank/DDBJ whole genome shotgun (WGS) entry which is preliminary data.</text>
</comment>
<dbReference type="GO" id="GO:0007156">
    <property type="term" value="P:homophilic cell adhesion via plasma membrane adhesion molecules"/>
    <property type="evidence" value="ECO:0007669"/>
    <property type="project" value="TreeGrafter"/>
</dbReference>
<name>A0AAD9UCL8_RIDPI</name>
<dbReference type="InterPro" id="IPR051427">
    <property type="entry name" value="Nectin/Nectin-like"/>
</dbReference>
<evidence type="ECO:0000256" key="7">
    <source>
        <dbReference type="ARBA" id="ARBA00023180"/>
    </source>
</evidence>
<keyword evidence="7" id="KW-0325">Glycoprotein</keyword>
<evidence type="ECO:0000256" key="3">
    <source>
        <dbReference type="ARBA" id="ARBA00022737"/>
    </source>
</evidence>
<evidence type="ECO:0000256" key="1">
    <source>
        <dbReference type="ARBA" id="ARBA00004370"/>
    </source>
</evidence>
<evidence type="ECO:0000256" key="4">
    <source>
        <dbReference type="ARBA" id="ARBA00022889"/>
    </source>
</evidence>
<organism evidence="9 10">
    <name type="scientific">Ridgeia piscesae</name>
    <name type="common">Tubeworm</name>
    <dbReference type="NCBI Taxonomy" id="27915"/>
    <lineage>
        <taxon>Eukaryota</taxon>
        <taxon>Metazoa</taxon>
        <taxon>Spiralia</taxon>
        <taxon>Lophotrochozoa</taxon>
        <taxon>Annelida</taxon>
        <taxon>Polychaeta</taxon>
        <taxon>Sedentaria</taxon>
        <taxon>Canalipalpata</taxon>
        <taxon>Sabellida</taxon>
        <taxon>Siboglinidae</taxon>
        <taxon>Ridgeia</taxon>
    </lineage>
</organism>
<evidence type="ECO:0000313" key="9">
    <source>
        <dbReference type="EMBL" id="KAK2184370.1"/>
    </source>
</evidence>
<evidence type="ECO:0000256" key="2">
    <source>
        <dbReference type="ARBA" id="ARBA00022729"/>
    </source>
</evidence>
<evidence type="ECO:0000256" key="5">
    <source>
        <dbReference type="ARBA" id="ARBA00023136"/>
    </source>
</evidence>
<feature type="domain" description="Ig-like" evidence="8">
    <location>
        <begin position="110"/>
        <end position="198"/>
    </location>
</feature>
<keyword evidence="4" id="KW-0130">Cell adhesion</keyword>
<dbReference type="PROSITE" id="PS50835">
    <property type="entry name" value="IG_LIKE"/>
    <property type="match status" value="2"/>
</dbReference>
<dbReference type="InterPro" id="IPR013162">
    <property type="entry name" value="CD80_C2-set"/>
</dbReference>
<keyword evidence="5" id="KW-0472">Membrane</keyword>
<accession>A0AAD9UCL8</accession>
<dbReference type="Pfam" id="PF08205">
    <property type="entry name" value="C2-set_2"/>
    <property type="match status" value="1"/>
</dbReference>
<keyword evidence="3" id="KW-0677">Repeat</keyword>
<dbReference type="PANTHER" id="PTHR23277">
    <property type="entry name" value="NECTIN-RELATED"/>
    <property type="match status" value="1"/>
</dbReference>
<feature type="domain" description="Ig-like" evidence="8">
    <location>
        <begin position="9"/>
        <end position="93"/>
    </location>
</feature>
<dbReference type="SUPFAM" id="SSF48726">
    <property type="entry name" value="Immunoglobulin"/>
    <property type="match status" value="2"/>
</dbReference>
<dbReference type="Gene3D" id="2.60.40.10">
    <property type="entry name" value="Immunoglobulins"/>
    <property type="match status" value="2"/>
</dbReference>
<dbReference type="EMBL" id="JAODUO010000268">
    <property type="protein sequence ID" value="KAK2184370.1"/>
    <property type="molecule type" value="Genomic_DNA"/>
</dbReference>
<keyword evidence="10" id="KW-1185">Reference proteome</keyword>
<keyword evidence="6" id="KW-1015">Disulfide bond</keyword>
<protein>
    <recommendedName>
        <fullName evidence="8">Ig-like domain-containing protein</fullName>
    </recommendedName>
</protein>